<protein>
    <recommendedName>
        <fullName evidence="3">ASCH domain-containing protein</fullName>
    </recommendedName>
</protein>
<dbReference type="RefSeq" id="WP_145089528.1">
    <property type="nucleotide sequence ID" value="NZ_CP036274.1"/>
</dbReference>
<evidence type="ECO:0000313" key="1">
    <source>
        <dbReference type="EMBL" id="QDU27990.1"/>
    </source>
</evidence>
<sequence>MLLKQVTLDAIARGEVTLAFRRWQRPTVKAGGRLRTAIGELAIQAVDVIQERELTPAAVRQAGYHSLDDLLAELGKRPGTLYRIQFRLAGPDTRIALREQETLAADELAELTQRLARLDAASKIGPWTERVLRLIAAHPELKAGDLAAKAKLDKEWLKLNVRKLKNLGLTESLNPGYRLSPRGEALLAFLGDK</sequence>
<dbReference type="KEGG" id="aagg:ETAA8_30820"/>
<dbReference type="AlphaFoldDB" id="A0A517YCN5"/>
<keyword evidence="2" id="KW-1185">Reference proteome</keyword>
<dbReference type="SUPFAM" id="SSF46785">
    <property type="entry name" value="Winged helix' DNA-binding domain"/>
    <property type="match status" value="1"/>
</dbReference>
<dbReference type="Proteomes" id="UP000315017">
    <property type="component" value="Chromosome"/>
</dbReference>
<dbReference type="OrthoDB" id="121143at2"/>
<name>A0A517YCN5_9BACT</name>
<evidence type="ECO:0000313" key="2">
    <source>
        <dbReference type="Proteomes" id="UP000315017"/>
    </source>
</evidence>
<accession>A0A517YCN5</accession>
<proteinExistence type="predicted"/>
<dbReference type="InterPro" id="IPR036390">
    <property type="entry name" value="WH_DNA-bd_sf"/>
</dbReference>
<dbReference type="EMBL" id="CP036274">
    <property type="protein sequence ID" value="QDU27990.1"/>
    <property type="molecule type" value="Genomic_DNA"/>
</dbReference>
<gene>
    <name evidence="1" type="ORF">ETAA8_30820</name>
</gene>
<reference evidence="1 2" key="1">
    <citation type="submission" date="2019-02" db="EMBL/GenBank/DDBJ databases">
        <title>Deep-cultivation of Planctomycetes and their phenomic and genomic characterization uncovers novel biology.</title>
        <authorList>
            <person name="Wiegand S."/>
            <person name="Jogler M."/>
            <person name="Boedeker C."/>
            <person name="Pinto D."/>
            <person name="Vollmers J."/>
            <person name="Rivas-Marin E."/>
            <person name="Kohn T."/>
            <person name="Peeters S.H."/>
            <person name="Heuer A."/>
            <person name="Rast P."/>
            <person name="Oberbeckmann S."/>
            <person name="Bunk B."/>
            <person name="Jeske O."/>
            <person name="Meyerdierks A."/>
            <person name="Storesund J.E."/>
            <person name="Kallscheuer N."/>
            <person name="Luecker S."/>
            <person name="Lage O.M."/>
            <person name="Pohl T."/>
            <person name="Merkel B.J."/>
            <person name="Hornburger P."/>
            <person name="Mueller R.-W."/>
            <person name="Bruemmer F."/>
            <person name="Labrenz M."/>
            <person name="Spormann A.M."/>
            <person name="Op den Camp H."/>
            <person name="Overmann J."/>
            <person name="Amann R."/>
            <person name="Jetten M.S.M."/>
            <person name="Mascher T."/>
            <person name="Medema M.H."/>
            <person name="Devos D.P."/>
            <person name="Kaster A.-K."/>
            <person name="Ovreas L."/>
            <person name="Rohde M."/>
            <person name="Galperin M.Y."/>
            <person name="Jogler C."/>
        </authorList>
    </citation>
    <scope>NUCLEOTIDE SEQUENCE [LARGE SCALE GENOMIC DNA]</scope>
    <source>
        <strain evidence="1 2">ETA_A8</strain>
    </source>
</reference>
<organism evidence="1 2">
    <name type="scientific">Anatilimnocola aggregata</name>
    <dbReference type="NCBI Taxonomy" id="2528021"/>
    <lineage>
        <taxon>Bacteria</taxon>
        <taxon>Pseudomonadati</taxon>
        <taxon>Planctomycetota</taxon>
        <taxon>Planctomycetia</taxon>
        <taxon>Pirellulales</taxon>
        <taxon>Pirellulaceae</taxon>
        <taxon>Anatilimnocola</taxon>
    </lineage>
</organism>
<evidence type="ECO:0008006" key="3">
    <source>
        <dbReference type="Google" id="ProtNLM"/>
    </source>
</evidence>